<sequence>MERNGVRLPDYSVLMSVYKGEKPEYLKECIDSMLGQTFLTNDFVLVCDGPLTDELDRVIGEYEEKYEFFRVLRLKENMGVGYCANEGLKKCRNEYIVKMDSDDIALPERCEYSMYLMAKHPGIDILGAYISEFDSDTNEEIAVRKTPSGNAAIRKYARRRNPFNNPTLVYKKSWVDKIGGYSTVRRCEDYDFVVRMLAAGAVGRNIPKVLVRYRVSGSNYDRRRNWANTKSFIAVRWKIHRSGFSGLWDFIVTTAAQLVMFVLPSSLTGRFYKKLLR</sequence>
<accession>E6UEW5</accession>
<dbReference type="Proteomes" id="UP000006919">
    <property type="component" value="Chromosome"/>
</dbReference>
<evidence type="ECO:0000256" key="1">
    <source>
        <dbReference type="ARBA" id="ARBA00006739"/>
    </source>
</evidence>
<keyword evidence="2" id="KW-0328">Glycosyltransferase</keyword>
<protein>
    <submittedName>
        <fullName evidence="5">Glycosyl transferase family 2</fullName>
    </submittedName>
</protein>
<evidence type="ECO:0000313" key="6">
    <source>
        <dbReference type="Proteomes" id="UP000006919"/>
    </source>
</evidence>
<dbReference type="AlphaFoldDB" id="E6UEW5"/>
<reference evidence="5 6" key="1">
    <citation type="journal article" date="2011" name="J. Bacteriol.">
        <title>Complete genome of the cellulolytic ruminal bacterium Ruminococcus albus 7.</title>
        <authorList>
            <person name="Suen G."/>
            <person name="Stevenson D.M."/>
            <person name="Bruce D.C."/>
            <person name="Chertkov O."/>
            <person name="Copeland A."/>
            <person name="Cheng J.F."/>
            <person name="Detter C."/>
            <person name="Detter J.C."/>
            <person name="Goodwin L.A."/>
            <person name="Han C.S."/>
            <person name="Hauser L.J."/>
            <person name="Ivanova N.N."/>
            <person name="Kyrpides N.C."/>
            <person name="Land M.L."/>
            <person name="Lapidus A."/>
            <person name="Lucas S."/>
            <person name="Ovchinnikova G."/>
            <person name="Pitluck S."/>
            <person name="Tapia R."/>
            <person name="Woyke T."/>
            <person name="Boyum J."/>
            <person name="Mead D."/>
            <person name="Weimer P.J."/>
        </authorList>
    </citation>
    <scope>NUCLEOTIDE SEQUENCE [LARGE SCALE GENOMIC DNA]</scope>
    <source>
        <strain evidence="6">ATCC 27210 / DSM 20455 / JCM 14654 / NCDO 2250 / 7</strain>
    </source>
</reference>
<evidence type="ECO:0000256" key="3">
    <source>
        <dbReference type="ARBA" id="ARBA00022679"/>
    </source>
</evidence>
<dbReference type="GO" id="GO:0016757">
    <property type="term" value="F:glycosyltransferase activity"/>
    <property type="evidence" value="ECO:0007669"/>
    <property type="project" value="UniProtKB-KW"/>
</dbReference>
<dbReference type="KEGG" id="ral:Rumal_2484"/>
<comment type="similarity">
    <text evidence="1">Belongs to the glycosyltransferase 2 family.</text>
</comment>
<dbReference type="STRING" id="697329.Rumal_2484"/>
<dbReference type="eggNOG" id="COG1215">
    <property type="taxonomic scope" value="Bacteria"/>
</dbReference>
<evidence type="ECO:0000313" key="5">
    <source>
        <dbReference type="EMBL" id="ADU22964.1"/>
    </source>
</evidence>
<proteinExistence type="inferred from homology"/>
<dbReference type="InterPro" id="IPR050834">
    <property type="entry name" value="Glycosyltransf_2"/>
</dbReference>
<dbReference type="PANTHER" id="PTHR43685">
    <property type="entry name" value="GLYCOSYLTRANSFERASE"/>
    <property type="match status" value="1"/>
</dbReference>
<dbReference type="RefSeq" id="WP_013499097.1">
    <property type="nucleotide sequence ID" value="NC_014833.1"/>
</dbReference>
<dbReference type="HOGENOM" id="CLU_025996_0_9_9"/>
<organism evidence="5 6">
    <name type="scientific">Ruminococcus albus (strain ATCC 27210 / DSM 20455 / JCM 14654 / NCDO 2250 / 7)</name>
    <dbReference type="NCBI Taxonomy" id="697329"/>
    <lineage>
        <taxon>Bacteria</taxon>
        <taxon>Bacillati</taxon>
        <taxon>Bacillota</taxon>
        <taxon>Clostridia</taxon>
        <taxon>Eubacteriales</taxon>
        <taxon>Oscillospiraceae</taxon>
        <taxon>Ruminococcus</taxon>
    </lineage>
</organism>
<dbReference type="Pfam" id="PF00535">
    <property type="entry name" value="Glycos_transf_2"/>
    <property type="match status" value="1"/>
</dbReference>
<gene>
    <name evidence="5" type="ordered locus">Rumal_2484</name>
</gene>
<dbReference type="PANTHER" id="PTHR43685:SF5">
    <property type="entry name" value="GLYCOSYLTRANSFERASE EPSE-RELATED"/>
    <property type="match status" value="1"/>
</dbReference>
<evidence type="ECO:0000259" key="4">
    <source>
        <dbReference type="Pfam" id="PF00535"/>
    </source>
</evidence>
<dbReference type="OrthoDB" id="9815829at2"/>
<dbReference type="SUPFAM" id="SSF53448">
    <property type="entry name" value="Nucleotide-diphospho-sugar transferases"/>
    <property type="match status" value="1"/>
</dbReference>
<evidence type="ECO:0000256" key="2">
    <source>
        <dbReference type="ARBA" id="ARBA00022676"/>
    </source>
</evidence>
<keyword evidence="3 5" id="KW-0808">Transferase</keyword>
<dbReference type="EMBL" id="CP002403">
    <property type="protein sequence ID" value="ADU22964.1"/>
    <property type="molecule type" value="Genomic_DNA"/>
</dbReference>
<feature type="domain" description="Glycosyltransferase 2-like" evidence="4">
    <location>
        <begin position="12"/>
        <end position="149"/>
    </location>
</feature>
<dbReference type="Gene3D" id="3.90.550.10">
    <property type="entry name" value="Spore Coat Polysaccharide Biosynthesis Protein SpsA, Chain A"/>
    <property type="match status" value="1"/>
</dbReference>
<name>E6UEW5_RUMA7</name>
<dbReference type="InterPro" id="IPR029044">
    <property type="entry name" value="Nucleotide-diphossugar_trans"/>
</dbReference>
<dbReference type="InterPro" id="IPR001173">
    <property type="entry name" value="Glyco_trans_2-like"/>
</dbReference>